<dbReference type="EMBL" id="BDDD01000300">
    <property type="protein sequence ID" value="GAV63247.1"/>
    <property type="molecule type" value="Genomic_DNA"/>
</dbReference>
<evidence type="ECO:0000313" key="3">
    <source>
        <dbReference type="EMBL" id="GAV63247.1"/>
    </source>
</evidence>
<dbReference type="GO" id="GO:0003700">
    <property type="term" value="F:DNA-binding transcription factor activity"/>
    <property type="evidence" value="ECO:0007669"/>
    <property type="project" value="InterPro"/>
</dbReference>
<feature type="coiled-coil region" evidence="1">
    <location>
        <begin position="196"/>
        <end position="265"/>
    </location>
</feature>
<organism evidence="3 4">
    <name type="scientific">Cephalotus follicularis</name>
    <name type="common">Albany pitcher plant</name>
    <dbReference type="NCBI Taxonomy" id="3775"/>
    <lineage>
        <taxon>Eukaryota</taxon>
        <taxon>Viridiplantae</taxon>
        <taxon>Streptophyta</taxon>
        <taxon>Embryophyta</taxon>
        <taxon>Tracheophyta</taxon>
        <taxon>Spermatophyta</taxon>
        <taxon>Magnoliopsida</taxon>
        <taxon>eudicotyledons</taxon>
        <taxon>Gunneridae</taxon>
        <taxon>Pentapetalae</taxon>
        <taxon>rosids</taxon>
        <taxon>fabids</taxon>
        <taxon>Oxalidales</taxon>
        <taxon>Cephalotaceae</taxon>
        <taxon>Cephalotus</taxon>
    </lineage>
</organism>
<evidence type="ECO:0000256" key="2">
    <source>
        <dbReference type="SAM" id="MobiDB-lite"/>
    </source>
</evidence>
<dbReference type="CDD" id="cd14703">
    <property type="entry name" value="bZIP_plant_RF2"/>
    <property type="match status" value="1"/>
</dbReference>
<sequence length="306" mass="34851">MSRQAHLPPRCPFQKKPVSRPIPAPILPSLPKESFPLQYHHKSSSRSSILEAQPDWLDDVLGDPALNSKGNFHCRSVRDSVAFLDELSDSFSTNDDGENPVGNETCGGLESASMYGPNSPRRRSSSFSENAIVLALSDSVPEYPLPFFYWKFPISGFSHLDAEGYDCGSFNELNGDTKTAKRHTGPRSRVRKLQYIAELEEKVNFFQSLASELSLRIQTLLQQHLALSLENNELKQQMARLQEERLIMEDQYHSLMKEAERLETKATKSTKGKVRINIRPRPTPGITRWEDSWQVIDMEKLNLNRY</sequence>
<gene>
    <name evidence="3" type="ORF">CFOL_v3_06767</name>
</gene>
<feature type="region of interest" description="Disordered" evidence="2">
    <location>
        <begin position="1"/>
        <end position="20"/>
    </location>
</feature>
<protein>
    <recommendedName>
        <fullName evidence="5">BZIP_1 domain-containing protein</fullName>
    </recommendedName>
</protein>
<name>A0A1Q3B5F9_CEPFO</name>
<dbReference type="PANTHER" id="PTHR46835:SF4">
    <property type="entry name" value="B-ZIP PROTEIN"/>
    <property type="match status" value="1"/>
</dbReference>
<evidence type="ECO:0000313" key="4">
    <source>
        <dbReference type="Proteomes" id="UP000187406"/>
    </source>
</evidence>
<keyword evidence="1" id="KW-0175">Coiled coil</keyword>
<evidence type="ECO:0000256" key="1">
    <source>
        <dbReference type="SAM" id="Coils"/>
    </source>
</evidence>
<dbReference type="GO" id="GO:0005634">
    <property type="term" value="C:nucleus"/>
    <property type="evidence" value="ECO:0007669"/>
    <property type="project" value="UniProtKB-ARBA"/>
</dbReference>
<dbReference type="STRING" id="3775.A0A1Q3B5F9"/>
<dbReference type="FunCoup" id="A0A1Q3B5F9">
    <property type="interactions" value="131"/>
</dbReference>
<dbReference type="PANTHER" id="PTHR46835">
    <property type="entry name" value="BASIC-LEUCINE ZIPPER (BZIP) TRANSCRIPTION FACTOR FAMILY PROTEIN-RELATED"/>
    <property type="match status" value="1"/>
</dbReference>
<comment type="caution">
    <text evidence="3">The sequence shown here is derived from an EMBL/GenBank/DDBJ whole genome shotgun (WGS) entry which is preliminary data.</text>
</comment>
<reference evidence="4" key="1">
    <citation type="submission" date="2016-04" db="EMBL/GenBank/DDBJ databases">
        <title>Cephalotus genome sequencing.</title>
        <authorList>
            <person name="Fukushima K."/>
            <person name="Hasebe M."/>
            <person name="Fang X."/>
        </authorList>
    </citation>
    <scope>NUCLEOTIDE SEQUENCE [LARGE SCALE GENOMIC DNA]</scope>
    <source>
        <strain evidence="4">cv. St1</strain>
    </source>
</reference>
<dbReference type="InParanoid" id="A0A1Q3B5F9"/>
<accession>A0A1Q3B5F9</accession>
<dbReference type="AlphaFoldDB" id="A0A1Q3B5F9"/>
<dbReference type="OrthoDB" id="1906396at2759"/>
<proteinExistence type="predicted"/>
<evidence type="ECO:0008006" key="5">
    <source>
        <dbReference type="Google" id="ProtNLM"/>
    </source>
</evidence>
<dbReference type="Proteomes" id="UP000187406">
    <property type="component" value="Unassembled WGS sequence"/>
</dbReference>
<dbReference type="InterPro" id="IPR044797">
    <property type="entry name" value="At4g06598-like"/>
</dbReference>
<dbReference type="InterPro" id="IPR044759">
    <property type="entry name" value="bZIP_RF2"/>
</dbReference>
<keyword evidence="4" id="KW-1185">Reference proteome</keyword>